<keyword evidence="10 14" id="KW-0675">Receptor</keyword>
<dbReference type="InterPro" id="IPR036942">
    <property type="entry name" value="Beta-barrel_TonB_sf"/>
</dbReference>
<keyword evidence="7" id="KW-0406">Ion transport</keyword>
<evidence type="ECO:0000256" key="10">
    <source>
        <dbReference type="ARBA" id="ARBA00023170"/>
    </source>
</evidence>
<dbReference type="PROSITE" id="PS52016">
    <property type="entry name" value="TONB_DEPENDENT_REC_3"/>
    <property type="match status" value="1"/>
</dbReference>
<dbReference type="Pfam" id="PF00593">
    <property type="entry name" value="TonB_dep_Rec_b-barrel"/>
    <property type="match status" value="1"/>
</dbReference>
<dbReference type="GO" id="GO:0009279">
    <property type="term" value="C:cell outer membrane"/>
    <property type="evidence" value="ECO:0007669"/>
    <property type="project" value="UniProtKB-SubCell"/>
</dbReference>
<organism evidence="14 15">
    <name type="scientific">Roseateles depolymerans</name>
    <dbReference type="NCBI Taxonomy" id="76731"/>
    <lineage>
        <taxon>Bacteria</taxon>
        <taxon>Pseudomonadati</taxon>
        <taxon>Pseudomonadota</taxon>
        <taxon>Betaproteobacteria</taxon>
        <taxon>Burkholderiales</taxon>
        <taxon>Sphaerotilaceae</taxon>
        <taxon>Roseateles</taxon>
    </lineage>
</organism>
<dbReference type="PANTHER" id="PTHR30069">
    <property type="entry name" value="TONB-DEPENDENT OUTER MEMBRANE RECEPTOR"/>
    <property type="match status" value="1"/>
</dbReference>
<sequence precursor="true">MSRCFLSVRPRARALPAFTSSTALSALFSLRSLSALTLAAVAPAALLAAEAQTAPPRKLDDITVTGSRSPMRLADVLGDLTLISRDDIERQGYGSLPDLLRNVAGLEMSRNGSAGANTSLYLRGAETRHTVVLIDGVRIDSQSSGGADWQTLPLSQIDRVEVLKGPASALYGSDAIGGVVQIFTRRGNGRTQVELGLGGGNLGASRADASITGGSRRFDYAASLAMDRGTGFNSYVRTGTSSSNPDKDGWRNYSGSLRLGSWLNDAHRIEAVAFKSRTNSGYDASRTADDRNITTTESGRLAWTGVWSPALSTDLSLSESRSELETGPTSVYLTRTRLRTATLQAFYRVDEHQQINALLERREDQLDNSALVTNGKDTRYDNALGLSYLLKAGAASLQLHGRHDDDQQFGGVNTGIAAAGYQLGGGWRATASVGNAFRAPTLYQRGSIYGPNLALPGVEALRPERAHNAELGLNWTGAGHEFAITTYRNEVRDLIAFGAAGTCPSSTGCYGNIAQATLRGTSLKAGTQLGRVHLSGHLDLSDPTDNSTGNTLARRARRFGSLRADTDLAAWTLGATLQGSGERWNDAANKTRLGGYGLVNLDATWRFTSDWRVQFNLDNAFNRSYQTATYYAQAPRTWMVTLRYSPSF</sequence>
<keyword evidence="11 12" id="KW-0998">Cell outer membrane</keyword>
<keyword evidence="3 12" id="KW-0813">Transport</keyword>
<evidence type="ECO:0000313" key="14">
    <source>
        <dbReference type="EMBL" id="ALV05586.1"/>
    </source>
</evidence>
<evidence type="ECO:0000256" key="12">
    <source>
        <dbReference type="PROSITE-ProRule" id="PRU01360"/>
    </source>
</evidence>
<dbReference type="Pfam" id="PF07715">
    <property type="entry name" value="Plug"/>
    <property type="match status" value="1"/>
</dbReference>
<dbReference type="OrthoDB" id="183532at2"/>
<dbReference type="AlphaFoldDB" id="A0A0U3LGH7"/>
<dbReference type="GO" id="GO:0006811">
    <property type="term" value="P:monoatomic ion transport"/>
    <property type="evidence" value="ECO:0007669"/>
    <property type="project" value="UniProtKB-KW"/>
</dbReference>
<evidence type="ECO:0000256" key="3">
    <source>
        <dbReference type="ARBA" id="ARBA00022448"/>
    </source>
</evidence>
<dbReference type="InterPro" id="IPR000531">
    <property type="entry name" value="Beta-barrel_TonB"/>
</dbReference>
<keyword evidence="5 12" id="KW-0812">Transmembrane</keyword>
<keyword evidence="6" id="KW-0732">Signal</keyword>
<evidence type="ECO:0000313" key="15">
    <source>
        <dbReference type="Proteomes" id="UP000060699"/>
    </source>
</evidence>
<evidence type="ECO:0000256" key="13">
    <source>
        <dbReference type="RuleBase" id="RU003357"/>
    </source>
</evidence>
<evidence type="ECO:0000256" key="6">
    <source>
        <dbReference type="ARBA" id="ARBA00022729"/>
    </source>
</evidence>
<evidence type="ECO:0000256" key="9">
    <source>
        <dbReference type="ARBA" id="ARBA00023136"/>
    </source>
</evidence>
<evidence type="ECO:0000256" key="11">
    <source>
        <dbReference type="ARBA" id="ARBA00023237"/>
    </source>
</evidence>
<evidence type="ECO:0000256" key="2">
    <source>
        <dbReference type="ARBA" id="ARBA00009810"/>
    </source>
</evidence>
<evidence type="ECO:0000256" key="7">
    <source>
        <dbReference type="ARBA" id="ARBA00023065"/>
    </source>
</evidence>
<dbReference type="PANTHER" id="PTHR30069:SF53">
    <property type="entry name" value="COLICIN I RECEPTOR-RELATED"/>
    <property type="match status" value="1"/>
</dbReference>
<dbReference type="InterPro" id="IPR039426">
    <property type="entry name" value="TonB-dep_rcpt-like"/>
</dbReference>
<dbReference type="PATRIC" id="fig|76731.3.peg.1113"/>
<dbReference type="GO" id="GO:0015889">
    <property type="term" value="P:cobalamin transport"/>
    <property type="evidence" value="ECO:0007669"/>
    <property type="project" value="TreeGrafter"/>
</dbReference>
<comment type="subcellular location">
    <subcellularLocation>
        <location evidence="1 12">Cell outer membrane</location>
        <topology evidence="1 12">Multi-pass membrane protein</topology>
    </subcellularLocation>
</comment>
<protein>
    <submittedName>
        <fullName evidence="14">Outer membrane cobalamin receptor protein</fullName>
    </submittedName>
</protein>
<gene>
    <name evidence="14" type="ORF">RD2015_1093</name>
</gene>
<accession>A0A0U3LGH7</accession>
<dbReference type="EMBL" id="CP013729">
    <property type="protein sequence ID" value="ALV05586.1"/>
    <property type="molecule type" value="Genomic_DNA"/>
</dbReference>
<keyword evidence="4 12" id="KW-1134">Transmembrane beta strand</keyword>
<dbReference type="InterPro" id="IPR012910">
    <property type="entry name" value="Plug_dom"/>
</dbReference>
<dbReference type="Gene3D" id="2.170.130.10">
    <property type="entry name" value="TonB-dependent receptor, plug domain"/>
    <property type="match status" value="1"/>
</dbReference>
<dbReference type="Gene3D" id="2.40.170.20">
    <property type="entry name" value="TonB-dependent receptor, beta-barrel domain"/>
    <property type="match status" value="1"/>
</dbReference>
<dbReference type="CDD" id="cd01347">
    <property type="entry name" value="ligand_gated_channel"/>
    <property type="match status" value="1"/>
</dbReference>
<keyword evidence="9 12" id="KW-0472">Membrane</keyword>
<evidence type="ECO:0000256" key="4">
    <source>
        <dbReference type="ARBA" id="ARBA00022452"/>
    </source>
</evidence>
<dbReference type="KEGG" id="rdp:RD2015_1093"/>
<reference evidence="14 15" key="1">
    <citation type="submission" date="2015-12" db="EMBL/GenBank/DDBJ databases">
        <title>Complete genome of Roseateles depolymerans KCTC 42856.</title>
        <authorList>
            <person name="Kim K.M."/>
        </authorList>
    </citation>
    <scope>NUCLEOTIDE SEQUENCE [LARGE SCALE GENOMIC DNA]</scope>
    <source>
        <strain evidence="14 15">KCTC 42856</strain>
    </source>
</reference>
<dbReference type="SUPFAM" id="SSF56935">
    <property type="entry name" value="Porins"/>
    <property type="match status" value="1"/>
</dbReference>
<evidence type="ECO:0000256" key="1">
    <source>
        <dbReference type="ARBA" id="ARBA00004571"/>
    </source>
</evidence>
<dbReference type="InterPro" id="IPR037066">
    <property type="entry name" value="Plug_dom_sf"/>
</dbReference>
<keyword evidence="15" id="KW-1185">Reference proteome</keyword>
<comment type="similarity">
    <text evidence="2 12 13">Belongs to the TonB-dependent receptor family.</text>
</comment>
<evidence type="ECO:0000256" key="5">
    <source>
        <dbReference type="ARBA" id="ARBA00022692"/>
    </source>
</evidence>
<keyword evidence="8 13" id="KW-0798">TonB box</keyword>
<dbReference type="Proteomes" id="UP000060699">
    <property type="component" value="Chromosome"/>
</dbReference>
<evidence type="ECO:0000256" key="8">
    <source>
        <dbReference type="ARBA" id="ARBA00023077"/>
    </source>
</evidence>
<dbReference type="RefSeq" id="WP_058934023.1">
    <property type="nucleotide sequence ID" value="NZ_CP013729.1"/>
</dbReference>
<name>A0A0U3LGH7_9BURK</name>
<dbReference type="STRING" id="76731.RD2015_1093"/>
<proteinExistence type="inferred from homology"/>